<dbReference type="GO" id="GO:0046872">
    <property type="term" value="F:metal ion binding"/>
    <property type="evidence" value="ECO:0007669"/>
    <property type="project" value="UniProtKB-KW"/>
</dbReference>
<dbReference type="GO" id="GO:0005524">
    <property type="term" value="F:ATP binding"/>
    <property type="evidence" value="ECO:0007669"/>
    <property type="project" value="UniProtKB-KW"/>
</dbReference>
<comment type="similarity">
    <text evidence="2">Belongs to the 5-formyltetrahydrofolate cyclo-ligase family.</text>
</comment>
<evidence type="ECO:0000256" key="2">
    <source>
        <dbReference type="RuleBase" id="RU361279"/>
    </source>
</evidence>
<dbReference type="InterPro" id="IPR037171">
    <property type="entry name" value="NagB/RpiA_transferase-like"/>
</dbReference>
<dbReference type="GO" id="GO:0009396">
    <property type="term" value="P:folic acid-containing compound biosynthetic process"/>
    <property type="evidence" value="ECO:0007669"/>
    <property type="project" value="TreeGrafter"/>
</dbReference>
<dbReference type="Gene3D" id="3.40.50.10420">
    <property type="entry name" value="NagB/RpiA/CoA transferase-like"/>
    <property type="match status" value="1"/>
</dbReference>
<dbReference type="EC" id="6.3.3.2" evidence="2"/>
<dbReference type="NCBIfam" id="TIGR02727">
    <property type="entry name" value="MTHFS_bact"/>
    <property type="match status" value="1"/>
</dbReference>
<keyword evidence="2" id="KW-0479">Metal-binding</keyword>
<dbReference type="GO" id="GO:0030272">
    <property type="term" value="F:5-formyltetrahydrofolate cyclo-ligase activity"/>
    <property type="evidence" value="ECO:0007669"/>
    <property type="project" value="UniProtKB-EC"/>
</dbReference>
<dbReference type="InterPro" id="IPR002698">
    <property type="entry name" value="FTHF_cligase"/>
</dbReference>
<dbReference type="OrthoDB" id="9801938at2"/>
<evidence type="ECO:0000313" key="4">
    <source>
        <dbReference type="Proteomes" id="UP000269412"/>
    </source>
</evidence>
<dbReference type="RefSeq" id="WP_121064714.1">
    <property type="nucleotide sequence ID" value="NZ_RBIQ01000007.1"/>
</dbReference>
<evidence type="ECO:0000313" key="3">
    <source>
        <dbReference type="EMBL" id="RKR15006.1"/>
    </source>
</evidence>
<dbReference type="InterPro" id="IPR024185">
    <property type="entry name" value="FTHF_cligase-like_sf"/>
</dbReference>
<name>A0A495EE40_9FLAO</name>
<comment type="catalytic activity">
    <reaction evidence="2">
        <text>(6S)-5-formyl-5,6,7,8-tetrahydrofolate + ATP = (6R)-5,10-methenyltetrahydrofolate + ADP + phosphate</text>
        <dbReference type="Rhea" id="RHEA:10488"/>
        <dbReference type="ChEBI" id="CHEBI:30616"/>
        <dbReference type="ChEBI" id="CHEBI:43474"/>
        <dbReference type="ChEBI" id="CHEBI:57455"/>
        <dbReference type="ChEBI" id="CHEBI:57457"/>
        <dbReference type="ChEBI" id="CHEBI:456216"/>
        <dbReference type="EC" id="6.3.3.2"/>
    </reaction>
</comment>
<keyword evidence="4" id="KW-1185">Reference proteome</keyword>
<dbReference type="PIRSF" id="PIRSF006806">
    <property type="entry name" value="FTHF_cligase"/>
    <property type="match status" value="1"/>
</dbReference>
<keyword evidence="3" id="KW-0436">Ligase</keyword>
<comment type="caution">
    <text evidence="3">The sequence shown here is derived from an EMBL/GenBank/DDBJ whole genome shotgun (WGS) entry which is preliminary data.</text>
</comment>
<dbReference type="SUPFAM" id="SSF100950">
    <property type="entry name" value="NagB/RpiA/CoA transferase-like"/>
    <property type="match status" value="1"/>
</dbReference>
<sequence length="186" mass="21454">MLKKDLRTIYLDKRLQYSTQSLQSESLIISNNLLVLPVWSYTNYHIFLPIDNKNEIDTSFILSILHGKDKNVIIPKMFTNNSLENYLLTDNTTLKKNKWGVSEPIDGIKIEPSSIDVVFVPLLAFDKKGNRVGYGKGYYDNFLNNCKPEVLKIGLSLFEAEEQITDVYENDIPLDYCLTPKKTYVF</sequence>
<dbReference type="PANTHER" id="PTHR23407:SF11">
    <property type="entry name" value="CHROMOSOME UNDETERMINED SCAFFOLD_24, WHOLE GENOME SHOTGUN SEQUENCE"/>
    <property type="match status" value="1"/>
</dbReference>
<dbReference type="AlphaFoldDB" id="A0A495EE40"/>
<comment type="cofactor">
    <cofactor evidence="2">
        <name>Mg(2+)</name>
        <dbReference type="ChEBI" id="CHEBI:18420"/>
    </cofactor>
</comment>
<accession>A0A495EE40</accession>
<feature type="binding site" evidence="1">
    <location>
        <begin position="3"/>
        <end position="7"/>
    </location>
    <ligand>
        <name>ATP</name>
        <dbReference type="ChEBI" id="CHEBI:30616"/>
    </ligand>
</feature>
<dbReference type="Proteomes" id="UP000269412">
    <property type="component" value="Unassembled WGS sequence"/>
</dbReference>
<dbReference type="PANTHER" id="PTHR23407">
    <property type="entry name" value="ATPASE INHIBITOR/5-FORMYLTETRAHYDROFOLATE CYCLO-LIGASE"/>
    <property type="match status" value="1"/>
</dbReference>
<proteinExistence type="inferred from homology"/>
<evidence type="ECO:0000256" key="1">
    <source>
        <dbReference type="PIRSR" id="PIRSR006806-1"/>
    </source>
</evidence>
<protein>
    <recommendedName>
        <fullName evidence="2">5-formyltetrahydrofolate cyclo-ligase</fullName>
        <ecNumber evidence="2">6.3.3.2</ecNumber>
    </recommendedName>
</protein>
<dbReference type="Pfam" id="PF01812">
    <property type="entry name" value="5-FTHF_cyc-lig"/>
    <property type="match status" value="1"/>
</dbReference>
<keyword evidence="1 2" id="KW-0547">Nucleotide-binding</keyword>
<dbReference type="GO" id="GO:0035999">
    <property type="term" value="P:tetrahydrofolate interconversion"/>
    <property type="evidence" value="ECO:0007669"/>
    <property type="project" value="TreeGrafter"/>
</dbReference>
<organism evidence="3 4">
    <name type="scientific">Maribacter vaceletii</name>
    <dbReference type="NCBI Taxonomy" id="1206816"/>
    <lineage>
        <taxon>Bacteria</taxon>
        <taxon>Pseudomonadati</taxon>
        <taxon>Bacteroidota</taxon>
        <taxon>Flavobacteriia</taxon>
        <taxon>Flavobacteriales</taxon>
        <taxon>Flavobacteriaceae</taxon>
        <taxon>Maribacter</taxon>
    </lineage>
</organism>
<dbReference type="EMBL" id="RBIQ01000007">
    <property type="protein sequence ID" value="RKR15006.1"/>
    <property type="molecule type" value="Genomic_DNA"/>
</dbReference>
<feature type="binding site" evidence="1">
    <location>
        <position position="55"/>
    </location>
    <ligand>
        <name>substrate</name>
    </ligand>
</feature>
<feature type="binding site" evidence="1">
    <location>
        <position position="50"/>
    </location>
    <ligand>
        <name>substrate</name>
    </ligand>
</feature>
<keyword evidence="1 2" id="KW-0067">ATP-binding</keyword>
<feature type="binding site" evidence="1">
    <location>
        <begin position="131"/>
        <end position="139"/>
    </location>
    <ligand>
        <name>ATP</name>
        <dbReference type="ChEBI" id="CHEBI:30616"/>
    </ligand>
</feature>
<reference evidence="3 4" key="1">
    <citation type="submission" date="2018-10" db="EMBL/GenBank/DDBJ databases">
        <title>Genomic Encyclopedia of Archaeal and Bacterial Type Strains, Phase II (KMG-II): from individual species to whole genera.</title>
        <authorList>
            <person name="Goeker M."/>
        </authorList>
    </citation>
    <scope>NUCLEOTIDE SEQUENCE [LARGE SCALE GENOMIC DNA]</scope>
    <source>
        <strain evidence="3 4">DSM 25230</strain>
    </source>
</reference>
<keyword evidence="2" id="KW-0460">Magnesium</keyword>
<gene>
    <name evidence="3" type="ORF">CLV91_1088</name>
</gene>